<dbReference type="GO" id="GO:0019843">
    <property type="term" value="F:rRNA binding"/>
    <property type="evidence" value="ECO:0007669"/>
    <property type="project" value="UniProtKB-UniRule"/>
</dbReference>
<dbReference type="InterPro" id="IPR015946">
    <property type="entry name" value="KH_dom-like_a/b"/>
</dbReference>
<dbReference type="InterPro" id="IPR005704">
    <property type="entry name" value="Ribosomal_uS3_bac-typ"/>
</dbReference>
<evidence type="ECO:0000313" key="12">
    <source>
        <dbReference type="Proteomes" id="UP000179686"/>
    </source>
</evidence>
<dbReference type="PROSITE" id="PS00548">
    <property type="entry name" value="RIBOSOMAL_S3"/>
    <property type="match status" value="1"/>
</dbReference>
<accession>A0A1F6VQQ4</accession>
<dbReference type="GO" id="GO:0003729">
    <property type="term" value="F:mRNA binding"/>
    <property type="evidence" value="ECO:0007669"/>
    <property type="project" value="UniProtKB-UniRule"/>
</dbReference>
<keyword evidence="3 8" id="KW-0694">RNA-binding</keyword>
<dbReference type="HAMAP" id="MF_01309_B">
    <property type="entry name" value="Ribosomal_uS3_B"/>
    <property type="match status" value="1"/>
</dbReference>
<dbReference type="PANTHER" id="PTHR11760">
    <property type="entry name" value="30S/40S RIBOSOMAL PROTEIN S3"/>
    <property type="match status" value="1"/>
</dbReference>
<dbReference type="STRING" id="1801752.A3J61_01880"/>
<dbReference type="Pfam" id="PF00189">
    <property type="entry name" value="Ribosomal_S3_C"/>
    <property type="match status" value="1"/>
</dbReference>
<dbReference type="Gene3D" id="3.30.1140.32">
    <property type="entry name" value="Ribosomal protein S3, C-terminal domain"/>
    <property type="match status" value="1"/>
</dbReference>
<gene>
    <name evidence="8" type="primary">rpsC</name>
    <name evidence="11" type="ORF">A3J61_01880</name>
</gene>
<dbReference type="GO" id="GO:0022627">
    <property type="term" value="C:cytosolic small ribosomal subunit"/>
    <property type="evidence" value="ECO:0007669"/>
    <property type="project" value="TreeGrafter"/>
</dbReference>
<evidence type="ECO:0000256" key="5">
    <source>
        <dbReference type="ARBA" id="ARBA00023274"/>
    </source>
</evidence>
<dbReference type="PROSITE" id="PS50823">
    <property type="entry name" value="KH_TYPE_2"/>
    <property type="match status" value="1"/>
</dbReference>
<name>A0A1F6VQQ4_9BACT</name>
<dbReference type="InterPro" id="IPR004087">
    <property type="entry name" value="KH_dom"/>
</dbReference>
<dbReference type="InterPro" id="IPR001351">
    <property type="entry name" value="Ribosomal_uS3_C"/>
</dbReference>
<keyword evidence="2 8" id="KW-0699">rRNA-binding</keyword>
<dbReference type="InterPro" id="IPR004044">
    <property type="entry name" value="KH_dom_type_2"/>
</dbReference>
<dbReference type="GO" id="GO:0003735">
    <property type="term" value="F:structural constituent of ribosome"/>
    <property type="evidence" value="ECO:0007669"/>
    <property type="project" value="InterPro"/>
</dbReference>
<dbReference type="FunFam" id="3.30.300.20:FF:000001">
    <property type="entry name" value="30S ribosomal protein S3"/>
    <property type="match status" value="1"/>
</dbReference>
<evidence type="ECO:0000256" key="9">
    <source>
        <dbReference type="RuleBase" id="RU003624"/>
    </source>
</evidence>
<evidence type="ECO:0000256" key="6">
    <source>
        <dbReference type="ARBA" id="ARBA00024998"/>
    </source>
</evidence>
<comment type="subunit">
    <text evidence="8">Part of the 30S ribosomal subunit. Forms a tight complex with proteins S10 and S14.</text>
</comment>
<dbReference type="InterPro" id="IPR036419">
    <property type="entry name" value="Ribosomal_S3_C_sf"/>
</dbReference>
<dbReference type="InterPro" id="IPR018280">
    <property type="entry name" value="Ribosomal_uS3_CS"/>
</dbReference>
<dbReference type="Gene3D" id="3.30.300.20">
    <property type="match status" value="1"/>
</dbReference>
<organism evidence="11 12">
    <name type="scientific">Candidatus Nomurabacteria bacterium RIFCSPHIGHO2_02_FULL_38_15</name>
    <dbReference type="NCBI Taxonomy" id="1801752"/>
    <lineage>
        <taxon>Bacteria</taxon>
        <taxon>Candidatus Nomuraibacteriota</taxon>
    </lineage>
</organism>
<protein>
    <recommendedName>
        <fullName evidence="7 8">Small ribosomal subunit protein uS3</fullName>
    </recommendedName>
</protein>
<evidence type="ECO:0000256" key="4">
    <source>
        <dbReference type="ARBA" id="ARBA00022980"/>
    </source>
</evidence>
<dbReference type="Proteomes" id="UP000179686">
    <property type="component" value="Unassembled WGS sequence"/>
</dbReference>
<dbReference type="SMART" id="SM00322">
    <property type="entry name" value="KH"/>
    <property type="match status" value="1"/>
</dbReference>
<evidence type="ECO:0000256" key="7">
    <source>
        <dbReference type="ARBA" id="ARBA00035257"/>
    </source>
</evidence>
<evidence type="ECO:0000259" key="10">
    <source>
        <dbReference type="PROSITE" id="PS50823"/>
    </source>
</evidence>
<evidence type="ECO:0000256" key="2">
    <source>
        <dbReference type="ARBA" id="ARBA00022730"/>
    </source>
</evidence>
<evidence type="ECO:0000256" key="3">
    <source>
        <dbReference type="ARBA" id="ARBA00022884"/>
    </source>
</evidence>
<sequence>MSKVVHPYAHRLVTLRDWKSRWIAGDKKYQEYLRSDVLMREYLVKKLRGSYVSVIEFERSQKATRLIIRTSRPGMIIGRNGEGLQKLRLDIDKLIRKQKLLVATDFKIDLVEVSNPDADAAIVAQGVAEALEKRLPFRRVLKQMVEKVMGAKGVYGVRVVLGGRLGGAEIARSEEIKRGSVPLQTIRADVDFAREKAHMAYGVIGIKVWIYRGEIFSQKDDAKNKSSQAKPI</sequence>
<dbReference type="GO" id="GO:0006412">
    <property type="term" value="P:translation"/>
    <property type="evidence" value="ECO:0007669"/>
    <property type="project" value="UniProtKB-UniRule"/>
</dbReference>
<dbReference type="SUPFAM" id="SSF54821">
    <property type="entry name" value="Ribosomal protein S3 C-terminal domain"/>
    <property type="match status" value="1"/>
</dbReference>
<dbReference type="CDD" id="cd02412">
    <property type="entry name" value="KH-II_30S_S3"/>
    <property type="match status" value="1"/>
</dbReference>
<dbReference type="NCBIfam" id="TIGR01009">
    <property type="entry name" value="rpsC_bact"/>
    <property type="match status" value="1"/>
</dbReference>
<dbReference type="EMBL" id="MFUC01000014">
    <property type="protein sequence ID" value="OGI71963.1"/>
    <property type="molecule type" value="Genomic_DNA"/>
</dbReference>
<evidence type="ECO:0000313" key="11">
    <source>
        <dbReference type="EMBL" id="OGI71963.1"/>
    </source>
</evidence>
<comment type="similarity">
    <text evidence="1 8 9">Belongs to the universal ribosomal protein uS3 family.</text>
</comment>
<proteinExistence type="inferred from homology"/>
<dbReference type="InterPro" id="IPR057258">
    <property type="entry name" value="Ribosomal_uS3"/>
</dbReference>
<dbReference type="InterPro" id="IPR009019">
    <property type="entry name" value="KH_sf_prok-type"/>
</dbReference>
<keyword evidence="4 8" id="KW-0689">Ribosomal protein</keyword>
<dbReference type="PANTHER" id="PTHR11760:SF19">
    <property type="entry name" value="SMALL RIBOSOMAL SUBUNIT PROTEIN US3C"/>
    <property type="match status" value="1"/>
</dbReference>
<evidence type="ECO:0000256" key="8">
    <source>
        <dbReference type="HAMAP-Rule" id="MF_01309"/>
    </source>
</evidence>
<keyword evidence="5 8" id="KW-0687">Ribonucleoprotein</keyword>
<evidence type="ECO:0000256" key="1">
    <source>
        <dbReference type="ARBA" id="ARBA00010761"/>
    </source>
</evidence>
<dbReference type="SUPFAM" id="SSF54814">
    <property type="entry name" value="Prokaryotic type KH domain (KH-domain type II)"/>
    <property type="match status" value="1"/>
</dbReference>
<comment type="caution">
    <text evidence="11">The sequence shown here is derived from an EMBL/GenBank/DDBJ whole genome shotgun (WGS) entry which is preliminary data.</text>
</comment>
<reference evidence="11 12" key="1">
    <citation type="journal article" date="2016" name="Nat. Commun.">
        <title>Thousands of microbial genomes shed light on interconnected biogeochemical processes in an aquifer system.</title>
        <authorList>
            <person name="Anantharaman K."/>
            <person name="Brown C.T."/>
            <person name="Hug L.A."/>
            <person name="Sharon I."/>
            <person name="Castelle C.J."/>
            <person name="Probst A.J."/>
            <person name="Thomas B.C."/>
            <person name="Singh A."/>
            <person name="Wilkins M.J."/>
            <person name="Karaoz U."/>
            <person name="Brodie E.L."/>
            <person name="Williams K.H."/>
            <person name="Hubbard S.S."/>
            <person name="Banfield J.F."/>
        </authorList>
    </citation>
    <scope>NUCLEOTIDE SEQUENCE [LARGE SCALE GENOMIC DNA]</scope>
</reference>
<dbReference type="Pfam" id="PF07650">
    <property type="entry name" value="KH_2"/>
    <property type="match status" value="1"/>
</dbReference>
<comment type="function">
    <text evidence="6 8">Binds the lower part of the 30S subunit head. Binds mRNA in the 70S ribosome, positioning it for translation.</text>
</comment>
<dbReference type="AlphaFoldDB" id="A0A1F6VQQ4"/>
<feature type="domain" description="KH type-2" evidence="10">
    <location>
        <begin position="39"/>
        <end position="114"/>
    </location>
</feature>